<accession>A0A9N9EA74</accession>
<comment type="caution">
    <text evidence="1">The sequence shown here is derived from an EMBL/GenBank/DDBJ whole genome shotgun (WGS) entry which is preliminary data.</text>
</comment>
<reference evidence="1" key="1">
    <citation type="submission" date="2021-06" db="EMBL/GenBank/DDBJ databases">
        <authorList>
            <person name="Kallberg Y."/>
            <person name="Tangrot J."/>
            <person name="Rosling A."/>
        </authorList>
    </citation>
    <scope>NUCLEOTIDE SEQUENCE</scope>
    <source>
        <strain evidence="1">FL966</strain>
    </source>
</reference>
<organism evidence="1 2">
    <name type="scientific">Cetraspora pellucida</name>
    <dbReference type="NCBI Taxonomy" id="1433469"/>
    <lineage>
        <taxon>Eukaryota</taxon>
        <taxon>Fungi</taxon>
        <taxon>Fungi incertae sedis</taxon>
        <taxon>Mucoromycota</taxon>
        <taxon>Glomeromycotina</taxon>
        <taxon>Glomeromycetes</taxon>
        <taxon>Diversisporales</taxon>
        <taxon>Gigasporaceae</taxon>
        <taxon>Cetraspora</taxon>
    </lineage>
</organism>
<dbReference type="AlphaFoldDB" id="A0A9N9EA74"/>
<feature type="non-terminal residue" evidence="1">
    <location>
        <position position="85"/>
    </location>
</feature>
<dbReference type="Proteomes" id="UP000789759">
    <property type="component" value="Unassembled WGS sequence"/>
</dbReference>
<gene>
    <name evidence="1" type="ORF">CPELLU_LOCUS10297</name>
</gene>
<evidence type="ECO:0000313" key="2">
    <source>
        <dbReference type="Proteomes" id="UP000789759"/>
    </source>
</evidence>
<proteinExistence type="predicted"/>
<sequence length="85" mass="10299">PFYNALFDIEKEIQPDFNRQSSTGIKQIDDDMFAFDWHSYERVKEIIKSDEEMDYKLIESDESFESNDNKMKIIEEEYDMPLPFE</sequence>
<evidence type="ECO:0000313" key="1">
    <source>
        <dbReference type="EMBL" id="CAG8671460.1"/>
    </source>
</evidence>
<keyword evidence="2" id="KW-1185">Reference proteome</keyword>
<protein>
    <submittedName>
        <fullName evidence="1">3307_t:CDS:1</fullName>
    </submittedName>
</protein>
<dbReference type="EMBL" id="CAJVQA010008420">
    <property type="protein sequence ID" value="CAG8671460.1"/>
    <property type="molecule type" value="Genomic_DNA"/>
</dbReference>
<name>A0A9N9EA74_9GLOM</name>